<organism evidence="1 2">
    <name type="scientific">Datura stramonium</name>
    <name type="common">Jimsonweed</name>
    <name type="synonym">Common thornapple</name>
    <dbReference type="NCBI Taxonomy" id="4076"/>
    <lineage>
        <taxon>Eukaryota</taxon>
        <taxon>Viridiplantae</taxon>
        <taxon>Streptophyta</taxon>
        <taxon>Embryophyta</taxon>
        <taxon>Tracheophyta</taxon>
        <taxon>Spermatophyta</taxon>
        <taxon>Magnoliopsida</taxon>
        <taxon>eudicotyledons</taxon>
        <taxon>Gunneridae</taxon>
        <taxon>Pentapetalae</taxon>
        <taxon>asterids</taxon>
        <taxon>lamiids</taxon>
        <taxon>Solanales</taxon>
        <taxon>Solanaceae</taxon>
        <taxon>Solanoideae</taxon>
        <taxon>Datureae</taxon>
        <taxon>Datura</taxon>
    </lineage>
</organism>
<sequence length="60" mass="6978">DINEICHVFRTETHDLLREQVVITKGIDNKVVDRYFVTESMLIVCESLKNTTTNTIVILR</sequence>
<gene>
    <name evidence="1" type="ORF">HAX54_029429</name>
</gene>
<dbReference type="Proteomes" id="UP000823775">
    <property type="component" value="Unassembled WGS sequence"/>
</dbReference>
<evidence type="ECO:0000313" key="2">
    <source>
        <dbReference type="Proteomes" id="UP000823775"/>
    </source>
</evidence>
<accession>A0ABS8SA97</accession>
<dbReference type="EMBL" id="JACEIK010000365">
    <property type="protein sequence ID" value="MCD7455752.1"/>
    <property type="molecule type" value="Genomic_DNA"/>
</dbReference>
<proteinExistence type="predicted"/>
<evidence type="ECO:0000313" key="1">
    <source>
        <dbReference type="EMBL" id="MCD7455752.1"/>
    </source>
</evidence>
<feature type="non-terminal residue" evidence="1">
    <location>
        <position position="1"/>
    </location>
</feature>
<name>A0ABS8SA97_DATST</name>
<reference evidence="1 2" key="1">
    <citation type="journal article" date="2021" name="BMC Genomics">
        <title>Datura genome reveals duplications of psychoactive alkaloid biosynthetic genes and high mutation rate following tissue culture.</title>
        <authorList>
            <person name="Rajewski A."/>
            <person name="Carter-House D."/>
            <person name="Stajich J."/>
            <person name="Litt A."/>
        </authorList>
    </citation>
    <scope>NUCLEOTIDE SEQUENCE [LARGE SCALE GENOMIC DNA]</scope>
    <source>
        <strain evidence="1">AR-01</strain>
    </source>
</reference>
<keyword evidence="2" id="KW-1185">Reference proteome</keyword>
<comment type="caution">
    <text evidence="1">The sequence shown here is derived from an EMBL/GenBank/DDBJ whole genome shotgun (WGS) entry which is preliminary data.</text>
</comment>
<protein>
    <submittedName>
        <fullName evidence="1">Uncharacterized protein</fullName>
    </submittedName>
</protein>